<protein>
    <recommendedName>
        <fullName evidence="10">Beta-lactamase-related domain-containing protein</fullName>
    </recommendedName>
</protein>
<dbReference type="GO" id="GO:0016705">
    <property type="term" value="F:oxidoreductase activity, acting on paired donors, with incorporation or reduction of molecular oxygen"/>
    <property type="evidence" value="ECO:0007669"/>
    <property type="project" value="InterPro"/>
</dbReference>
<keyword evidence="7" id="KW-0503">Monooxygenase</keyword>
<dbReference type="InterPro" id="IPR036396">
    <property type="entry name" value="Cyt_P450_sf"/>
</dbReference>
<evidence type="ECO:0000256" key="6">
    <source>
        <dbReference type="ARBA" id="ARBA00023004"/>
    </source>
</evidence>
<feature type="binding site" description="axial binding residue" evidence="8">
    <location>
        <position position="232"/>
    </location>
    <ligand>
        <name>heme</name>
        <dbReference type="ChEBI" id="CHEBI:30413"/>
    </ligand>
    <ligandPart>
        <name>Fe</name>
        <dbReference type="ChEBI" id="CHEBI:18248"/>
    </ligandPart>
</feature>
<keyword evidence="6 8" id="KW-0408">Iron</keyword>
<dbReference type="PANTHER" id="PTHR24292:SF100">
    <property type="entry name" value="CYTOCHROME P450 6A16, ISOFORM B-RELATED"/>
    <property type="match status" value="1"/>
</dbReference>
<keyword evidence="3 8" id="KW-0349">Heme</keyword>
<dbReference type="InterPro" id="IPR002401">
    <property type="entry name" value="Cyt_P450_E_grp-I"/>
</dbReference>
<accession>A0AAD4CYK8</accession>
<dbReference type="Gene3D" id="1.10.630.10">
    <property type="entry name" value="Cytochrome P450"/>
    <property type="match status" value="1"/>
</dbReference>
<proteinExistence type="inferred from homology"/>
<dbReference type="PANTHER" id="PTHR24292">
    <property type="entry name" value="CYTOCHROME P450"/>
    <property type="match status" value="1"/>
</dbReference>
<evidence type="ECO:0000313" key="11">
    <source>
        <dbReference type="EMBL" id="KAF9895111.1"/>
    </source>
</evidence>
<evidence type="ECO:0000256" key="8">
    <source>
        <dbReference type="PIRSR" id="PIRSR602401-1"/>
    </source>
</evidence>
<dbReference type="GO" id="GO:0020037">
    <property type="term" value="F:heme binding"/>
    <property type="evidence" value="ECO:0007669"/>
    <property type="project" value="InterPro"/>
</dbReference>
<dbReference type="Pfam" id="PF00144">
    <property type="entry name" value="Beta-lactamase"/>
    <property type="match status" value="1"/>
</dbReference>
<dbReference type="Gene3D" id="3.40.710.10">
    <property type="entry name" value="DD-peptidase/beta-lactamase superfamily"/>
    <property type="match status" value="1"/>
</dbReference>
<dbReference type="SUPFAM" id="SSF56601">
    <property type="entry name" value="beta-lactamase/transpeptidase-like"/>
    <property type="match status" value="1"/>
</dbReference>
<keyword evidence="5" id="KW-0560">Oxidoreductase</keyword>
<dbReference type="InterPro" id="IPR001466">
    <property type="entry name" value="Beta-lactam-related"/>
</dbReference>
<feature type="region of interest" description="Disordered" evidence="9">
    <location>
        <begin position="264"/>
        <end position="284"/>
    </location>
</feature>
<dbReference type="Proteomes" id="UP001194746">
    <property type="component" value="Unassembled WGS sequence"/>
</dbReference>
<evidence type="ECO:0000256" key="2">
    <source>
        <dbReference type="ARBA" id="ARBA00010617"/>
    </source>
</evidence>
<keyword evidence="12" id="KW-1185">Reference proteome</keyword>
<sequence length="293" mass="33074">MSSDLLQSLLTPELDECIEAALERMRVPGMTFAIVHEHDTSTREMLPAKRMTTESLFQTADTTMGFTAAAVSMVIDDDRFSAEPLTWDERISSLIPDTFELPDRNATRSTTLEDALSHRSGLPAHWYAMDLARPAETLVEAVEKLRHLDLAHDPRTEFHYCAHIGQDLPIGKSGEVIPRESYAFYFFDQVHYDPTIYPDPNKWDPGRYLPDRAEDKKVPLSWLGFGAGGHVCTGMRFAKLQMNITIAHFVSKFDFSLCDGQGNPMACPPPSDRNKQKASRPDNPVQLRYSIRV</sequence>
<dbReference type="EMBL" id="VCAU01000001">
    <property type="protein sequence ID" value="KAF9895111.1"/>
    <property type="molecule type" value="Genomic_DNA"/>
</dbReference>
<evidence type="ECO:0000256" key="5">
    <source>
        <dbReference type="ARBA" id="ARBA00023002"/>
    </source>
</evidence>
<feature type="domain" description="Beta-lactamase-related" evidence="10">
    <location>
        <begin position="14"/>
        <end position="161"/>
    </location>
</feature>
<gene>
    <name evidence="11" type="ORF">FE257_000013</name>
</gene>
<dbReference type="AlphaFoldDB" id="A0AAD4CYK8"/>
<evidence type="ECO:0000256" key="1">
    <source>
        <dbReference type="ARBA" id="ARBA00001971"/>
    </source>
</evidence>
<evidence type="ECO:0000313" key="12">
    <source>
        <dbReference type="Proteomes" id="UP001194746"/>
    </source>
</evidence>
<dbReference type="GO" id="GO:0004497">
    <property type="term" value="F:monooxygenase activity"/>
    <property type="evidence" value="ECO:0007669"/>
    <property type="project" value="UniProtKB-KW"/>
</dbReference>
<dbReference type="InterPro" id="IPR050476">
    <property type="entry name" value="Insect_CytP450_Detox"/>
</dbReference>
<reference evidence="11" key="1">
    <citation type="journal article" date="2019" name="Beilstein J. Org. Chem.">
        <title>Nanangenines: drimane sesquiterpenoids as the dominant metabolite cohort of a novel Australian fungus, Aspergillus nanangensis.</title>
        <authorList>
            <person name="Lacey H.J."/>
            <person name="Gilchrist C.L.M."/>
            <person name="Crombie A."/>
            <person name="Kalaitzis J.A."/>
            <person name="Vuong D."/>
            <person name="Rutledge P.J."/>
            <person name="Turner P."/>
            <person name="Pitt J.I."/>
            <person name="Lacey E."/>
            <person name="Chooi Y.H."/>
            <person name="Piggott A.M."/>
        </authorList>
    </citation>
    <scope>NUCLEOTIDE SEQUENCE</scope>
    <source>
        <strain evidence="11">MST-FP2251</strain>
    </source>
</reference>
<comment type="caution">
    <text evidence="11">The sequence shown here is derived from an EMBL/GenBank/DDBJ whole genome shotgun (WGS) entry which is preliminary data.</text>
</comment>
<dbReference type="GO" id="GO:0005506">
    <property type="term" value="F:iron ion binding"/>
    <property type="evidence" value="ECO:0007669"/>
    <property type="project" value="InterPro"/>
</dbReference>
<evidence type="ECO:0000256" key="9">
    <source>
        <dbReference type="SAM" id="MobiDB-lite"/>
    </source>
</evidence>
<name>A0AAD4CYK8_ASPNN</name>
<keyword evidence="4 8" id="KW-0479">Metal-binding</keyword>
<comment type="similarity">
    <text evidence="2">Belongs to the cytochrome P450 family.</text>
</comment>
<evidence type="ECO:0000256" key="3">
    <source>
        <dbReference type="ARBA" id="ARBA00022617"/>
    </source>
</evidence>
<comment type="cofactor">
    <cofactor evidence="1 8">
        <name>heme</name>
        <dbReference type="ChEBI" id="CHEBI:30413"/>
    </cofactor>
</comment>
<dbReference type="Pfam" id="PF00067">
    <property type="entry name" value="p450"/>
    <property type="match status" value="1"/>
</dbReference>
<dbReference type="SUPFAM" id="SSF48264">
    <property type="entry name" value="Cytochrome P450"/>
    <property type="match status" value="1"/>
</dbReference>
<dbReference type="InterPro" id="IPR012338">
    <property type="entry name" value="Beta-lactam/transpept-like"/>
</dbReference>
<reference evidence="11" key="2">
    <citation type="submission" date="2020-02" db="EMBL/GenBank/DDBJ databases">
        <authorList>
            <person name="Gilchrist C.L.M."/>
            <person name="Chooi Y.-H."/>
        </authorList>
    </citation>
    <scope>NUCLEOTIDE SEQUENCE</scope>
    <source>
        <strain evidence="11">MST-FP2251</strain>
    </source>
</reference>
<organism evidence="11 12">
    <name type="scientific">Aspergillus nanangensis</name>
    <dbReference type="NCBI Taxonomy" id="2582783"/>
    <lineage>
        <taxon>Eukaryota</taxon>
        <taxon>Fungi</taxon>
        <taxon>Dikarya</taxon>
        <taxon>Ascomycota</taxon>
        <taxon>Pezizomycotina</taxon>
        <taxon>Eurotiomycetes</taxon>
        <taxon>Eurotiomycetidae</taxon>
        <taxon>Eurotiales</taxon>
        <taxon>Aspergillaceae</taxon>
        <taxon>Aspergillus</taxon>
        <taxon>Aspergillus subgen. Circumdati</taxon>
    </lineage>
</organism>
<evidence type="ECO:0000256" key="7">
    <source>
        <dbReference type="ARBA" id="ARBA00023033"/>
    </source>
</evidence>
<evidence type="ECO:0000259" key="10">
    <source>
        <dbReference type="Pfam" id="PF00144"/>
    </source>
</evidence>
<dbReference type="InterPro" id="IPR001128">
    <property type="entry name" value="Cyt_P450"/>
</dbReference>
<dbReference type="PRINTS" id="PR00463">
    <property type="entry name" value="EP450I"/>
</dbReference>
<evidence type="ECO:0000256" key="4">
    <source>
        <dbReference type="ARBA" id="ARBA00022723"/>
    </source>
</evidence>